<dbReference type="GO" id="GO:0003676">
    <property type="term" value="F:nucleic acid binding"/>
    <property type="evidence" value="ECO:0007669"/>
    <property type="project" value="InterPro"/>
</dbReference>
<dbReference type="EMBL" id="GDKW01004186">
    <property type="protein sequence ID" value="JAI52409.1"/>
    <property type="molecule type" value="mRNA"/>
</dbReference>
<evidence type="ECO:0000313" key="3">
    <source>
        <dbReference type="EMBL" id="JAI52409.1"/>
    </source>
</evidence>
<dbReference type="InterPro" id="IPR050951">
    <property type="entry name" value="Retrovirus_Pol_polyprotein"/>
</dbReference>
<name>A0A0P4VF17_9HEMI</name>
<feature type="domain" description="Integrase p58-like C-terminal" evidence="2">
    <location>
        <begin position="109"/>
        <end position="141"/>
    </location>
</feature>
<accession>A0A0P4VF17</accession>
<feature type="non-terminal residue" evidence="3">
    <location>
        <position position="1"/>
    </location>
</feature>
<evidence type="ECO:0000259" key="2">
    <source>
        <dbReference type="Pfam" id="PF22938"/>
    </source>
</evidence>
<sequence>AYRSTPHSSTGYTPHFLVHGRELELPFDCNIEMESPQESVQDFVGRLKERLDKAFRSTRETDARTREARSKIFNARKKMRVFKVGDRVYLYEPAVPMGHARKFRRPWTGPHTVVAQTSPVNYELCLSKGGKCIVHINRLKPAYSQSPSQVVRSQETALGRVEQEGRLEQYAEDLSEPIGNGGGGYSSDEAESEGSLESHRVETESIGDEITGESSGGECADDPSWTPQAMDFEQTEAGRTWLDDSSYERVNLRPRRHQRFDTEAEGM</sequence>
<dbReference type="PANTHER" id="PTHR37984">
    <property type="entry name" value="PROTEIN CBG26694"/>
    <property type="match status" value="1"/>
</dbReference>
<reference evidence="3" key="1">
    <citation type="journal article" date="2016" name="PLoS Negl. Trop. Dis.">
        <title>A Deep Insight into the Sialome of Rhodnius neglectus, a Vector of Chagas Disease.</title>
        <authorList>
            <person name="Santiago P.B."/>
            <person name="Assumpcao T.C."/>
            <person name="Araujo C.N."/>
            <person name="Bastos I.M."/>
            <person name="Neves D."/>
            <person name="Silva I.G."/>
            <person name="Charneau S."/>
            <person name="Queiroz R.M."/>
            <person name="Raiol T."/>
            <person name="Oliveira J.V."/>
            <person name="Sousa M.V."/>
            <person name="Calvo E."/>
            <person name="Ribeiro J.M."/>
            <person name="Santana J.M."/>
        </authorList>
    </citation>
    <scope>NUCLEOTIDE SEQUENCE</scope>
    <source>
        <tissue evidence="3">Salivary glands</tissue>
    </source>
</reference>
<dbReference type="Gene3D" id="3.30.420.10">
    <property type="entry name" value="Ribonuclease H-like superfamily/Ribonuclease H"/>
    <property type="match status" value="1"/>
</dbReference>
<protein>
    <submittedName>
        <fullName evidence="3">Putative gap-pol polyprotein</fullName>
    </submittedName>
</protein>
<dbReference type="InterPro" id="IPR036397">
    <property type="entry name" value="RNaseH_sf"/>
</dbReference>
<dbReference type="Pfam" id="PF22938">
    <property type="entry name" value="Integrase_p58_C"/>
    <property type="match status" value="1"/>
</dbReference>
<proteinExistence type="evidence at transcript level"/>
<dbReference type="AlphaFoldDB" id="A0A0P4VF17"/>
<dbReference type="PANTHER" id="PTHR37984:SF5">
    <property type="entry name" value="PROTEIN NYNRIN-LIKE"/>
    <property type="match status" value="1"/>
</dbReference>
<evidence type="ECO:0000256" key="1">
    <source>
        <dbReference type="SAM" id="MobiDB-lite"/>
    </source>
</evidence>
<feature type="region of interest" description="Disordered" evidence="1">
    <location>
        <begin position="173"/>
        <end position="227"/>
    </location>
</feature>
<dbReference type="InterPro" id="IPR054465">
    <property type="entry name" value="Integrase_p58-like_C"/>
</dbReference>
<organism evidence="3">
    <name type="scientific">Rhodnius neglectus</name>
    <dbReference type="NCBI Taxonomy" id="72488"/>
    <lineage>
        <taxon>Eukaryota</taxon>
        <taxon>Metazoa</taxon>
        <taxon>Ecdysozoa</taxon>
        <taxon>Arthropoda</taxon>
        <taxon>Hexapoda</taxon>
        <taxon>Insecta</taxon>
        <taxon>Pterygota</taxon>
        <taxon>Neoptera</taxon>
        <taxon>Paraneoptera</taxon>
        <taxon>Hemiptera</taxon>
        <taxon>Heteroptera</taxon>
        <taxon>Panheteroptera</taxon>
        <taxon>Cimicomorpha</taxon>
        <taxon>Reduviidae</taxon>
        <taxon>Triatominae</taxon>
        <taxon>Rhodnius</taxon>
    </lineage>
</organism>